<gene>
    <name evidence="2" type="ORF">CFAM422_005164</name>
</gene>
<organism evidence="2 3">
    <name type="scientific">Trichoderma lentiforme</name>
    <dbReference type="NCBI Taxonomy" id="1567552"/>
    <lineage>
        <taxon>Eukaryota</taxon>
        <taxon>Fungi</taxon>
        <taxon>Dikarya</taxon>
        <taxon>Ascomycota</taxon>
        <taxon>Pezizomycotina</taxon>
        <taxon>Sordariomycetes</taxon>
        <taxon>Hypocreomycetidae</taxon>
        <taxon>Hypocreales</taxon>
        <taxon>Hypocreaceae</taxon>
        <taxon>Trichoderma</taxon>
    </lineage>
</organism>
<dbReference type="AlphaFoldDB" id="A0A9P5CFU4"/>
<comment type="caution">
    <text evidence="2">The sequence shown here is derived from an EMBL/GenBank/DDBJ whole genome shotgun (WGS) entry which is preliminary data.</text>
</comment>
<name>A0A9P5CFU4_9HYPO</name>
<dbReference type="EMBL" id="QLNT01000008">
    <property type="protein sequence ID" value="KAF3072662.1"/>
    <property type="molecule type" value="Genomic_DNA"/>
</dbReference>
<evidence type="ECO:0000313" key="3">
    <source>
        <dbReference type="Proteomes" id="UP000801864"/>
    </source>
</evidence>
<keyword evidence="3" id="KW-1185">Reference proteome</keyword>
<dbReference type="Proteomes" id="UP000801864">
    <property type="component" value="Unassembled WGS sequence"/>
</dbReference>
<feature type="region of interest" description="Disordered" evidence="1">
    <location>
        <begin position="1"/>
        <end position="22"/>
    </location>
</feature>
<proteinExistence type="predicted"/>
<reference evidence="2 3" key="1">
    <citation type="submission" date="2018-06" db="EMBL/GenBank/DDBJ databases">
        <title>Genome analysis of cellulolytic fungus Trichoderma lentiforme CFAM-422.</title>
        <authorList>
            <person name="Steindorff A.S."/>
            <person name="Formighieri E.F."/>
            <person name="Midorikawa G.E.O."/>
            <person name="Tamietti M.S."/>
            <person name="Ramos E.Z."/>
            <person name="Silva A.S."/>
            <person name="Bon E.P.S."/>
            <person name="Mendes T.D."/>
            <person name="Damaso M.C.T."/>
            <person name="Favaro L.C.L."/>
        </authorList>
    </citation>
    <scope>NUCLEOTIDE SEQUENCE [LARGE SCALE GENOMIC DNA]</scope>
    <source>
        <strain evidence="2 3">CFAM-422</strain>
    </source>
</reference>
<sequence length="60" mass="6513">MPNRNRLLSRTPIDSPSAESADNNFDFHFLLRYLQLYVESVGGPFPAISWGASGGSNANG</sequence>
<evidence type="ECO:0000256" key="1">
    <source>
        <dbReference type="SAM" id="MobiDB-lite"/>
    </source>
</evidence>
<accession>A0A9P5CFU4</accession>
<evidence type="ECO:0000313" key="2">
    <source>
        <dbReference type="EMBL" id="KAF3072662.1"/>
    </source>
</evidence>
<protein>
    <submittedName>
        <fullName evidence="2">Uncharacterized protein</fullName>
    </submittedName>
</protein>